<organism evidence="1 2">
    <name type="scientific">Endozoicomonas numazuensis</name>
    <dbReference type="NCBI Taxonomy" id="1137799"/>
    <lineage>
        <taxon>Bacteria</taxon>
        <taxon>Pseudomonadati</taxon>
        <taxon>Pseudomonadota</taxon>
        <taxon>Gammaproteobacteria</taxon>
        <taxon>Oceanospirillales</taxon>
        <taxon>Endozoicomonadaceae</taxon>
        <taxon>Endozoicomonas</taxon>
    </lineage>
</organism>
<proteinExistence type="predicted"/>
<gene>
    <name evidence="1" type="ORF">GZ78_25035</name>
</gene>
<dbReference type="EMBL" id="JOKH01000007">
    <property type="protein sequence ID" value="KEQ15120.1"/>
    <property type="molecule type" value="Genomic_DNA"/>
</dbReference>
<dbReference type="Proteomes" id="UP000028073">
    <property type="component" value="Unassembled WGS sequence"/>
</dbReference>
<accession>A0A081N9J7</accession>
<evidence type="ECO:0000313" key="1">
    <source>
        <dbReference type="EMBL" id="KEQ15120.1"/>
    </source>
</evidence>
<reference evidence="1 2" key="1">
    <citation type="submission" date="2014-06" db="EMBL/GenBank/DDBJ databases">
        <title>Whole Genome Sequences of Three Symbiotic Endozoicomonas Bacteria.</title>
        <authorList>
            <person name="Neave M.J."/>
            <person name="Apprill A."/>
            <person name="Voolstra C.R."/>
        </authorList>
    </citation>
    <scope>NUCLEOTIDE SEQUENCE [LARGE SCALE GENOMIC DNA]</scope>
    <source>
        <strain evidence="1 2">DSM 25634</strain>
    </source>
</reference>
<protein>
    <submittedName>
        <fullName evidence="1">Uncharacterized protein</fullName>
    </submittedName>
</protein>
<sequence>MGKAGTGYLHNQRAQEAITHDIQCKTISGNTKHGFFYKEGESTLFMLAECLCLCGSIGSHQPLHIATGQW</sequence>
<dbReference type="AlphaFoldDB" id="A0A081N9J7"/>
<comment type="caution">
    <text evidence="1">The sequence shown here is derived from an EMBL/GenBank/DDBJ whole genome shotgun (WGS) entry which is preliminary data.</text>
</comment>
<keyword evidence="2" id="KW-1185">Reference proteome</keyword>
<evidence type="ECO:0000313" key="2">
    <source>
        <dbReference type="Proteomes" id="UP000028073"/>
    </source>
</evidence>
<name>A0A081N9J7_9GAMM</name>